<accession>A0A3P8D0W3</accession>
<evidence type="ECO:0000313" key="1">
    <source>
        <dbReference type="EMBL" id="VDP36970.1"/>
    </source>
</evidence>
<name>A0A3P8D0W3_9BILA</name>
<dbReference type="InterPro" id="IPR011990">
    <property type="entry name" value="TPR-like_helical_dom_sf"/>
</dbReference>
<dbReference type="PANTHER" id="PTHR12197:SF300">
    <property type="entry name" value="HISTONE-LYSINE N-METHYLTRANSFERASE SET-18"/>
    <property type="match status" value="1"/>
</dbReference>
<sequence length="295" mass="34118">MLIGISKYDHSCFPNTVLVFNGYQAVLRPLVTGVDVNDPSKAFISYVDIARSKYQRQKELYEKWYFYCECSRCKGKEDDLLTSIKCPNTNCDQPIVITEESEPVKQDCSKCGAKISTEYILKAQVFMKALPKSFGFQNGSEEVKKAKIYLDNARKLLHPTNIYYCRLLTAYMQICPENEQCQVNVDSLKRVCDVYKRCLPAMDRHIGFQLLHIVRALIEKKQRSEAVQFAYEAMQIFEVCLGMDHPYYLQTLGLWTFLDNKAKKTDQELLNLMNFNYNRPVNLGEILEKVQSLGL</sequence>
<dbReference type="GO" id="GO:0005634">
    <property type="term" value="C:nucleus"/>
    <property type="evidence" value="ECO:0007669"/>
    <property type="project" value="TreeGrafter"/>
</dbReference>
<keyword evidence="2" id="KW-1185">Reference proteome</keyword>
<dbReference type="InterPro" id="IPR046341">
    <property type="entry name" value="SET_dom_sf"/>
</dbReference>
<evidence type="ECO:0008006" key="3">
    <source>
        <dbReference type="Google" id="ProtNLM"/>
    </source>
</evidence>
<dbReference type="InterPro" id="IPR050869">
    <property type="entry name" value="H3K4_H4K5_MeTrfase"/>
</dbReference>
<dbReference type="CDD" id="cd20071">
    <property type="entry name" value="SET_SMYD"/>
    <property type="match status" value="1"/>
</dbReference>
<gene>
    <name evidence="1" type="ORF">SBAD_LOCUS11086</name>
</gene>
<proteinExistence type="predicted"/>
<protein>
    <recommendedName>
        <fullName evidence="3">SET domain-containing protein</fullName>
    </recommendedName>
</protein>
<dbReference type="AlphaFoldDB" id="A0A3P8D0W3"/>
<reference evidence="1 2" key="1">
    <citation type="submission" date="2018-11" db="EMBL/GenBank/DDBJ databases">
        <authorList>
            <consortium name="Pathogen Informatics"/>
        </authorList>
    </citation>
    <scope>NUCLEOTIDE SEQUENCE [LARGE SCALE GENOMIC DNA]</scope>
</reference>
<organism evidence="1 2">
    <name type="scientific">Soboliphyme baturini</name>
    <dbReference type="NCBI Taxonomy" id="241478"/>
    <lineage>
        <taxon>Eukaryota</taxon>
        <taxon>Metazoa</taxon>
        <taxon>Ecdysozoa</taxon>
        <taxon>Nematoda</taxon>
        <taxon>Enoplea</taxon>
        <taxon>Dorylaimia</taxon>
        <taxon>Dioctophymatida</taxon>
        <taxon>Dioctophymatoidea</taxon>
        <taxon>Soboliphymatidae</taxon>
        <taxon>Soboliphyme</taxon>
    </lineage>
</organism>
<dbReference type="EMBL" id="UZAM01015050">
    <property type="protein sequence ID" value="VDP36970.1"/>
    <property type="molecule type" value="Genomic_DNA"/>
</dbReference>
<dbReference type="Gene3D" id="1.25.40.10">
    <property type="entry name" value="Tetratricopeptide repeat domain"/>
    <property type="match status" value="1"/>
</dbReference>
<dbReference type="OrthoDB" id="265717at2759"/>
<dbReference type="PANTHER" id="PTHR12197">
    <property type="entry name" value="HISTONE-LYSINE N-METHYLTRANSFERASE SMYD"/>
    <property type="match status" value="1"/>
</dbReference>
<evidence type="ECO:0000313" key="2">
    <source>
        <dbReference type="Proteomes" id="UP000270296"/>
    </source>
</evidence>
<dbReference type="SUPFAM" id="SSF82199">
    <property type="entry name" value="SET domain"/>
    <property type="match status" value="1"/>
</dbReference>
<dbReference type="Proteomes" id="UP000270296">
    <property type="component" value="Unassembled WGS sequence"/>
</dbReference>